<organism evidence="1">
    <name type="scientific">CrAss-like virus sp. ctYsL76</name>
    <dbReference type="NCBI Taxonomy" id="2826826"/>
    <lineage>
        <taxon>Viruses</taxon>
        <taxon>Duplodnaviria</taxon>
        <taxon>Heunggongvirae</taxon>
        <taxon>Uroviricota</taxon>
        <taxon>Caudoviricetes</taxon>
        <taxon>Crassvirales</taxon>
    </lineage>
</organism>
<sequence>MKITLEQLKEIVRNLKAVDLQFGLAKPEEEAQWYINLLEPSLNILMVAYFGEANAQRIWDFVLDDSPFKTVEELYEFLSDPYSHLVNTDSALSLSQLLELFPDEPMFKDFKYLTDKLN</sequence>
<reference evidence="1" key="1">
    <citation type="journal article" date="2021" name="Proc. Natl. Acad. Sci. U.S.A.">
        <title>A Catalog of Tens of Thousands of Viruses from Human Metagenomes Reveals Hidden Associations with Chronic Diseases.</title>
        <authorList>
            <person name="Tisza M.J."/>
            <person name="Buck C.B."/>
        </authorList>
    </citation>
    <scope>NUCLEOTIDE SEQUENCE</scope>
    <source>
        <strain evidence="1">CtYsL76</strain>
    </source>
</reference>
<proteinExistence type="predicted"/>
<evidence type="ECO:0000313" key="1">
    <source>
        <dbReference type="EMBL" id="DAE20105.1"/>
    </source>
</evidence>
<dbReference type="EMBL" id="BK015689">
    <property type="protein sequence ID" value="DAE20105.1"/>
    <property type="molecule type" value="Genomic_DNA"/>
</dbReference>
<name>A0A8S5QMS1_9CAUD</name>
<accession>A0A8S5QMS1</accession>
<protein>
    <submittedName>
        <fullName evidence="1">Uncharacterized protein</fullName>
    </submittedName>
</protein>